<dbReference type="PROSITE" id="PS51462">
    <property type="entry name" value="NUDIX"/>
    <property type="match status" value="1"/>
</dbReference>
<protein>
    <submittedName>
        <fullName evidence="3">NUDIX domain-containing protein</fullName>
    </submittedName>
</protein>
<dbReference type="PROSITE" id="PS00893">
    <property type="entry name" value="NUDIX_BOX"/>
    <property type="match status" value="1"/>
</dbReference>
<proteinExistence type="predicted"/>
<dbReference type="SMR" id="A0A6P1EDM0"/>
<name>A0A6P1EDM0_LENHI</name>
<organism evidence="3 4">
    <name type="scientific">Lentilactobacillus hilgardii</name>
    <name type="common">Lactobacillus hilgardii</name>
    <dbReference type="NCBI Taxonomy" id="1588"/>
    <lineage>
        <taxon>Bacteria</taxon>
        <taxon>Bacillati</taxon>
        <taxon>Bacillota</taxon>
        <taxon>Bacilli</taxon>
        <taxon>Lactobacillales</taxon>
        <taxon>Lactobacillaceae</taxon>
        <taxon>Lentilactobacillus</taxon>
    </lineage>
</organism>
<sequence length="179" mass="20437">MAADIFLNMLVKELDHLQTIHFPWLNSNKIQKLKIKLIDHAGGLRDRKSKLHLSASAMVFSEQYGYFIKHPYLKTVLLPAGHVENNEVPLNCAVREFHEETGYQVKPDSGRLIDVNLIQIPANPAKSEGAHQHIDFRFGFLLETGKRADAELPVFLLTKNQAPNEFSKYFILNKSGDKW</sequence>
<gene>
    <name evidence="3" type="ORF">GQR93_07775</name>
</gene>
<evidence type="ECO:0000313" key="4">
    <source>
        <dbReference type="Proteomes" id="UP000465035"/>
    </source>
</evidence>
<dbReference type="Proteomes" id="UP000465035">
    <property type="component" value="Chromosome"/>
</dbReference>
<feature type="domain" description="Nudix hydrolase" evidence="2">
    <location>
        <begin position="50"/>
        <end position="179"/>
    </location>
</feature>
<evidence type="ECO:0000259" key="2">
    <source>
        <dbReference type="PROSITE" id="PS51462"/>
    </source>
</evidence>
<dbReference type="GO" id="GO:0016787">
    <property type="term" value="F:hydrolase activity"/>
    <property type="evidence" value="ECO:0007669"/>
    <property type="project" value="UniProtKB-KW"/>
</dbReference>
<keyword evidence="1" id="KW-0378">Hydrolase</keyword>
<dbReference type="Pfam" id="PF00293">
    <property type="entry name" value="NUDIX"/>
    <property type="match status" value="1"/>
</dbReference>
<dbReference type="EMBL" id="CP047121">
    <property type="protein sequence ID" value="QHB52094.1"/>
    <property type="molecule type" value="Genomic_DNA"/>
</dbReference>
<dbReference type="InterPro" id="IPR000086">
    <property type="entry name" value="NUDIX_hydrolase_dom"/>
</dbReference>
<dbReference type="AlphaFoldDB" id="A0A6P1EDM0"/>
<dbReference type="InterPro" id="IPR015797">
    <property type="entry name" value="NUDIX_hydrolase-like_dom_sf"/>
</dbReference>
<accession>A0A6P1EDM0</accession>
<dbReference type="SUPFAM" id="SSF55811">
    <property type="entry name" value="Nudix"/>
    <property type="match status" value="1"/>
</dbReference>
<reference evidence="3 4" key="1">
    <citation type="submission" date="2019-12" db="EMBL/GenBank/DDBJ databases">
        <title>Lactobacillus hilgardii FLUB.</title>
        <authorList>
            <person name="Gustaw K."/>
        </authorList>
    </citation>
    <scope>NUCLEOTIDE SEQUENCE [LARGE SCALE GENOMIC DNA]</scope>
    <source>
        <strain evidence="3 4">FLUB</strain>
    </source>
</reference>
<evidence type="ECO:0000256" key="1">
    <source>
        <dbReference type="ARBA" id="ARBA00022801"/>
    </source>
</evidence>
<dbReference type="Gene3D" id="3.90.79.10">
    <property type="entry name" value="Nucleoside Triphosphate Pyrophosphohydrolase"/>
    <property type="match status" value="1"/>
</dbReference>
<dbReference type="InterPro" id="IPR020084">
    <property type="entry name" value="NUDIX_hydrolase_CS"/>
</dbReference>
<dbReference type="GeneID" id="69058258"/>
<evidence type="ECO:0000313" key="3">
    <source>
        <dbReference type="EMBL" id="QHB52094.1"/>
    </source>
</evidence>
<dbReference type="RefSeq" id="WP_003554041.1">
    <property type="nucleotide sequence ID" value="NZ_CABKOL010000102.1"/>
</dbReference>